<evidence type="ECO:0000313" key="5">
    <source>
        <dbReference type="Proteomes" id="UP000595636"/>
    </source>
</evidence>
<organism evidence="4 5">
    <name type="scientific">Streptomyces liliifuscus</name>
    <dbReference type="NCBI Taxonomy" id="2797636"/>
    <lineage>
        <taxon>Bacteria</taxon>
        <taxon>Bacillati</taxon>
        <taxon>Actinomycetota</taxon>
        <taxon>Actinomycetes</taxon>
        <taxon>Kitasatosporales</taxon>
        <taxon>Streptomycetaceae</taxon>
        <taxon>Streptomyces</taxon>
    </lineage>
</organism>
<gene>
    <name evidence="4" type="ORF">JEQ17_10005</name>
</gene>
<dbReference type="Proteomes" id="UP000595636">
    <property type="component" value="Chromosome"/>
</dbReference>
<feature type="domain" description="Myo-inositol-1-phosphate synthase GAPDH-like" evidence="3">
    <location>
        <begin position="209"/>
        <end position="313"/>
    </location>
</feature>
<dbReference type="GO" id="GO:0004512">
    <property type="term" value="F:inositol-3-phosphate synthase activity"/>
    <property type="evidence" value="ECO:0007669"/>
    <property type="project" value="InterPro"/>
</dbReference>
<dbReference type="KEGG" id="slf:JEQ17_10005"/>
<dbReference type="Pfam" id="PF01658">
    <property type="entry name" value="Inos-1-P_synth"/>
    <property type="match status" value="1"/>
</dbReference>
<reference evidence="4 5" key="1">
    <citation type="submission" date="2020-12" db="EMBL/GenBank/DDBJ databases">
        <title>A novel species.</title>
        <authorList>
            <person name="Li K."/>
        </authorList>
    </citation>
    <scope>NUCLEOTIDE SEQUENCE [LARGE SCALE GENOMIC DNA]</scope>
    <source>
        <strain evidence="4 5">ZYC-3</strain>
    </source>
</reference>
<dbReference type="GO" id="GO:0008654">
    <property type="term" value="P:phospholipid biosynthetic process"/>
    <property type="evidence" value="ECO:0007669"/>
    <property type="project" value="InterPro"/>
</dbReference>
<dbReference type="EMBL" id="CP066831">
    <property type="protein sequence ID" value="QQM39769.1"/>
    <property type="molecule type" value="Genomic_DNA"/>
</dbReference>
<dbReference type="InterPro" id="IPR002587">
    <property type="entry name" value="Myo-inos-1-P_Synthase"/>
</dbReference>
<dbReference type="PIRSF" id="PIRSF015578">
    <property type="entry name" value="Myoinos-ppht_syn"/>
    <property type="match status" value="1"/>
</dbReference>
<dbReference type="SUPFAM" id="SSF55347">
    <property type="entry name" value="Glyceraldehyde-3-phosphate dehydrogenase-like, C-terminal domain"/>
    <property type="match status" value="1"/>
</dbReference>
<protein>
    <submittedName>
        <fullName evidence="4">Inositol-3-phosphate synthase</fullName>
    </submittedName>
</protein>
<sequence length="432" mass="43472">MSAESSVSPSRVGVWLIGARGSVATTAVTGCAAVTAGLHPPTGMVTETPAFADCGLPPLSSLVFGGHDMVDCPLPKRAEALAAGGVLPPGLPAAVTAELAAADREIRLGGPLSGETRDEDELVEALASDIRDFTNRCGLDRTVVVNVASTEPVPTGAQLPASSLYAAAALRAGCPYVNFTPSMGLHHPALASAASASGLPYAGRDGKTGQTLLRSVLGPMFAQRALAVRAWSGTNLLGGGDGAALADPGAAAAKNAGKERVLADTLGGVPEGETHIDDVPSLGDWKTAWDHIAFDGFLGTRMVLQTTWQGCDSSLAAPLILDLARLVARAHETGLSGPLSELGFYFKDPVGEGPAALGEQYAELVGFAGRLRGAGAGAGAGAGTGSGGPLRGVGDPQLPSGERLGSSDDRAASSGERVASSGERRGLSGERR</sequence>
<dbReference type="GO" id="GO:0006021">
    <property type="term" value="P:inositol biosynthetic process"/>
    <property type="evidence" value="ECO:0007669"/>
    <property type="project" value="InterPro"/>
</dbReference>
<dbReference type="FunFam" id="3.30.360.10:FF:000033">
    <property type="entry name" value="Myo-Inositol-1-Phosphate Synthase"/>
    <property type="match status" value="1"/>
</dbReference>
<feature type="region of interest" description="Disordered" evidence="2">
    <location>
        <begin position="378"/>
        <end position="432"/>
    </location>
</feature>
<comment type="similarity">
    <text evidence="1">Belongs to the myo-inositol 1-phosphate synthase family.</text>
</comment>
<accession>A0A7T7KVY3</accession>
<feature type="compositionally biased region" description="Basic and acidic residues" evidence="2">
    <location>
        <begin position="422"/>
        <end position="432"/>
    </location>
</feature>
<dbReference type="SUPFAM" id="SSF51735">
    <property type="entry name" value="NAD(P)-binding Rossmann-fold domains"/>
    <property type="match status" value="1"/>
</dbReference>
<dbReference type="Gene3D" id="3.30.360.10">
    <property type="entry name" value="Dihydrodipicolinate Reductase, domain 2"/>
    <property type="match status" value="1"/>
</dbReference>
<dbReference type="InterPro" id="IPR013021">
    <property type="entry name" value="Myo-inos-1-P_Synthase_GAPDH"/>
</dbReference>
<proteinExistence type="inferred from homology"/>
<dbReference type="RefSeq" id="WP_200394906.1">
    <property type="nucleotide sequence ID" value="NZ_CP066831.1"/>
</dbReference>
<evidence type="ECO:0000256" key="2">
    <source>
        <dbReference type="SAM" id="MobiDB-lite"/>
    </source>
</evidence>
<name>A0A7T7KVY3_9ACTN</name>
<evidence type="ECO:0000313" key="4">
    <source>
        <dbReference type="EMBL" id="QQM39769.1"/>
    </source>
</evidence>
<dbReference type="AlphaFoldDB" id="A0A7T7KVY3"/>
<evidence type="ECO:0000256" key="1">
    <source>
        <dbReference type="ARBA" id="ARBA00010813"/>
    </source>
</evidence>
<keyword evidence="5" id="KW-1185">Reference proteome</keyword>
<feature type="compositionally biased region" description="Gly residues" evidence="2">
    <location>
        <begin position="378"/>
        <end position="391"/>
    </location>
</feature>
<evidence type="ECO:0000259" key="3">
    <source>
        <dbReference type="Pfam" id="PF01658"/>
    </source>
</evidence>
<dbReference type="Gene3D" id="3.40.50.720">
    <property type="entry name" value="NAD(P)-binding Rossmann-like Domain"/>
    <property type="match status" value="1"/>
</dbReference>
<dbReference type="Pfam" id="PF07994">
    <property type="entry name" value="NAD_binding_5"/>
    <property type="match status" value="2"/>
</dbReference>
<dbReference type="PANTHER" id="PTHR11510">
    <property type="entry name" value="MYO-INOSITOL-1 PHOSPHATE SYNTHASE"/>
    <property type="match status" value="1"/>
</dbReference>
<dbReference type="InterPro" id="IPR036291">
    <property type="entry name" value="NAD(P)-bd_dom_sf"/>
</dbReference>